<dbReference type="GO" id="GO:0005975">
    <property type="term" value="P:carbohydrate metabolic process"/>
    <property type="evidence" value="ECO:0007669"/>
    <property type="project" value="InterPro"/>
</dbReference>
<gene>
    <name evidence="4 6" type="primary">nagB</name>
    <name evidence="6" type="ORF">CLORAM_02031</name>
</gene>
<evidence type="ECO:0000313" key="6">
    <source>
        <dbReference type="EMBL" id="EDS17250.1"/>
    </source>
</evidence>
<dbReference type="InterPro" id="IPR037171">
    <property type="entry name" value="NagB/RpiA_transferase-like"/>
</dbReference>
<dbReference type="Gene3D" id="3.40.50.1360">
    <property type="match status" value="1"/>
</dbReference>
<feature type="active site" description="Proton acceptor; for enolization step" evidence="4">
    <location>
        <position position="72"/>
    </location>
</feature>
<dbReference type="InterPro" id="IPR004547">
    <property type="entry name" value="Glucosamine6P_isomerase"/>
</dbReference>
<dbReference type="PROSITE" id="PS01161">
    <property type="entry name" value="GLC_GALNAC_ISOMERASE"/>
    <property type="match status" value="1"/>
</dbReference>
<dbReference type="Proteomes" id="UP000005798">
    <property type="component" value="Unassembled WGS sequence"/>
</dbReference>
<dbReference type="Pfam" id="PF01182">
    <property type="entry name" value="Glucosamine_iso"/>
    <property type="match status" value="1"/>
</dbReference>
<dbReference type="HOGENOM" id="CLU_049611_1_1_9"/>
<evidence type="ECO:0000256" key="4">
    <source>
        <dbReference type="HAMAP-Rule" id="MF_01241"/>
    </source>
</evidence>
<protein>
    <recommendedName>
        <fullName evidence="4">Glucosamine-6-phosphate deaminase</fullName>
        <ecNumber evidence="4">3.5.99.6</ecNumber>
    </recommendedName>
    <alternativeName>
        <fullName evidence="4">GlcN6P deaminase</fullName>
        <shortName evidence="4">GNPDA</shortName>
    </alternativeName>
    <alternativeName>
        <fullName evidence="4">Glucosamine-6-phosphate isomerase</fullName>
    </alternativeName>
</protein>
<evidence type="ECO:0000256" key="2">
    <source>
        <dbReference type="ARBA" id="ARBA00022801"/>
    </source>
</evidence>
<feature type="domain" description="Glucosamine/galactosamine-6-phosphate isomerase" evidence="5">
    <location>
        <begin position="20"/>
        <end position="234"/>
    </location>
</feature>
<dbReference type="GO" id="GO:0019262">
    <property type="term" value="P:N-acetylneuraminate catabolic process"/>
    <property type="evidence" value="ECO:0007669"/>
    <property type="project" value="UniProtKB-UniRule"/>
</dbReference>
<feature type="active site" description="For ring-opening step" evidence="4">
    <location>
        <position position="139"/>
    </location>
</feature>
<dbReference type="FunFam" id="3.40.50.1360:FF:000003">
    <property type="entry name" value="Glucosamine-6-phosphate deaminase"/>
    <property type="match status" value="1"/>
</dbReference>
<comment type="caution">
    <text evidence="6">The sequence shown here is derived from an EMBL/GenBank/DDBJ whole genome shotgun (WGS) entry which is preliminary data.</text>
</comment>
<feature type="active site" description="Proton acceptor; for ring-opening step" evidence="4">
    <location>
        <position position="141"/>
    </location>
</feature>
<evidence type="ECO:0000256" key="1">
    <source>
        <dbReference type="ARBA" id="ARBA00000644"/>
    </source>
</evidence>
<organism evidence="6 7">
    <name type="scientific">Thomasclavelia ramosa DSM 1402</name>
    <dbReference type="NCBI Taxonomy" id="445974"/>
    <lineage>
        <taxon>Bacteria</taxon>
        <taxon>Bacillati</taxon>
        <taxon>Bacillota</taxon>
        <taxon>Erysipelotrichia</taxon>
        <taxon>Erysipelotrichales</taxon>
        <taxon>Coprobacillaceae</taxon>
        <taxon>Thomasclavelia</taxon>
    </lineage>
</organism>
<dbReference type="AlphaFoldDB" id="B0N612"/>
<dbReference type="EMBL" id="ABFX02000008">
    <property type="protein sequence ID" value="EDS17250.1"/>
    <property type="molecule type" value="Genomic_DNA"/>
</dbReference>
<dbReference type="EC" id="3.5.99.6" evidence="4"/>
<name>B0N612_9FIRM</name>
<dbReference type="InterPro" id="IPR006148">
    <property type="entry name" value="Glc/Gal-6P_isomerase"/>
</dbReference>
<keyword evidence="3 4" id="KW-0119">Carbohydrate metabolism</keyword>
<proteinExistence type="inferred from homology"/>
<dbReference type="SUPFAM" id="SSF100950">
    <property type="entry name" value="NagB/RpiA/CoA transferase-like"/>
    <property type="match status" value="1"/>
</dbReference>
<dbReference type="PANTHER" id="PTHR11280:SF5">
    <property type="entry name" value="GLUCOSAMINE-6-PHOSPHATE ISOMERASE"/>
    <property type="match status" value="1"/>
</dbReference>
<comment type="similarity">
    <text evidence="4">Belongs to the glucosamine/galactosamine-6-phosphate isomerase family. NagB subfamily.</text>
</comment>
<dbReference type="HAMAP" id="MF_01241">
    <property type="entry name" value="GlcN6P_deamin"/>
    <property type="match status" value="1"/>
</dbReference>
<comment type="caution">
    <text evidence="4">Lacks conserved residue(s) required for the propagation of feature annotation.</text>
</comment>
<dbReference type="GO" id="GO:0042802">
    <property type="term" value="F:identical protein binding"/>
    <property type="evidence" value="ECO:0007669"/>
    <property type="project" value="TreeGrafter"/>
</dbReference>
<dbReference type="InterPro" id="IPR018321">
    <property type="entry name" value="Glucosamine6P_isomerase_CS"/>
</dbReference>
<keyword evidence="7" id="KW-1185">Reference proteome</keyword>
<dbReference type="GO" id="GO:0005737">
    <property type="term" value="C:cytoplasm"/>
    <property type="evidence" value="ECO:0007669"/>
    <property type="project" value="TreeGrafter"/>
</dbReference>
<dbReference type="NCBIfam" id="TIGR00502">
    <property type="entry name" value="nagB"/>
    <property type="match status" value="1"/>
</dbReference>
<reference evidence="6" key="1">
    <citation type="submission" date="2007-11" db="EMBL/GenBank/DDBJ databases">
        <authorList>
            <person name="Fulton L."/>
            <person name="Clifton S."/>
            <person name="Fulton B."/>
            <person name="Xu J."/>
            <person name="Minx P."/>
            <person name="Pepin K.H."/>
            <person name="Johnson M."/>
            <person name="Thiruvilangam P."/>
            <person name="Bhonagiri V."/>
            <person name="Nash W.E."/>
            <person name="Mardis E.R."/>
            <person name="Wilson R.K."/>
        </authorList>
    </citation>
    <scope>NUCLEOTIDE SEQUENCE [LARGE SCALE GENOMIC DNA]</scope>
    <source>
        <strain evidence="6">DSM 1402</strain>
    </source>
</reference>
<dbReference type="eggNOG" id="COG0363">
    <property type="taxonomic scope" value="Bacteria"/>
</dbReference>
<keyword evidence="2 4" id="KW-0378">Hydrolase</keyword>
<accession>B0N612</accession>
<evidence type="ECO:0000259" key="5">
    <source>
        <dbReference type="Pfam" id="PF01182"/>
    </source>
</evidence>
<feature type="active site" description="For ring-opening step" evidence="4">
    <location>
        <position position="146"/>
    </location>
</feature>
<dbReference type="CDD" id="cd01399">
    <property type="entry name" value="GlcN6P_deaminase"/>
    <property type="match status" value="1"/>
</dbReference>
<evidence type="ECO:0000256" key="3">
    <source>
        <dbReference type="ARBA" id="ARBA00023277"/>
    </source>
</evidence>
<dbReference type="UniPathway" id="UPA00629">
    <property type="reaction ID" value="UER00684"/>
</dbReference>
<dbReference type="GO" id="GO:0006046">
    <property type="term" value="P:N-acetylglucosamine catabolic process"/>
    <property type="evidence" value="ECO:0007669"/>
    <property type="project" value="UniProtKB-UniRule"/>
</dbReference>
<dbReference type="GO" id="GO:0004342">
    <property type="term" value="F:glucosamine-6-phosphate deaminase activity"/>
    <property type="evidence" value="ECO:0007669"/>
    <property type="project" value="UniProtKB-UniRule"/>
</dbReference>
<reference evidence="6" key="2">
    <citation type="submission" date="2014-06" db="EMBL/GenBank/DDBJ databases">
        <title>Draft genome sequence of Clostridium ramosum(DSM 1402).</title>
        <authorList>
            <person name="Sudarsanam P."/>
            <person name="Ley R."/>
            <person name="Guruge J."/>
            <person name="Turnbaugh P.J."/>
            <person name="Mahowald M."/>
            <person name="Liep D."/>
            <person name="Gordon J."/>
        </authorList>
    </citation>
    <scope>NUCLEOTIDE SEQUENCE</scope>
    <source>
        <strain evidence="6">DSM 1402</strain>
    </source>
</reference>
<sequence length="248" mass="27318">MEGHKMKLIIVENYEEASIEAAKVMLEVVKNNPTANLGLATGSTPIRMYELMIEDHKKNGTSYKDIKSFNLDEYFGLEATHPQSYHYFMNKHLFSGIDINPENVHVPNGAGDIQVSCDDYNKLLAENPIDIQLLGIGSNGHIGFNEPGTSFDSVTHMIELKESTRQDNARLFFDGKIDEVPTHAITMGILNILQAKKVLLVACGENKAQPIKVLVEGEKTTDVPASALQDHNDVVVIVDKAAASLLTK</sequence>
<comment type="catalytic activity">
    <reaction evidence="1 4">
        <text>alpha-D-glucosamine 6-phosphate + H2O = beta-D-fructose 6-phosphate + NH4(+)</text>
        <dbReference type="Rhea" id="RHEA:12172"/>
        <dbReference type="ChEBI" id="CHEBI:15377"/>
        <dbReference type="ChEBI" id="CHEBI:28938"/>
        <dbReference type="ChEBI" id="CHEBI:57634"/>
        <dbReference type="ChEBI" id="CHEBI:75989"/>
        <dbReference type="EC" id="3.5.99.6"/>
    </reaction>
</comment>
<dbReference type="PANTHER" id="PTHR11280">
    <property type="entry name" value="GLUCOSAMINE-6-PHOSPHATE ISOMERASE"/>
    <property type="match status" value="1"/>
</dbReference>
<dbReference type="GO" id="GO:0006043">
    <property type="term" value="P:glucosamine catabolic process"/>
    <property type="evidence" value="ECO:0007669"/>
    <property type="project" value="TreeGrafter"/>
</dbReference>
<comment type="function">
    <text evidence="4">Catalyzes the reversible isomerization-deamination of glucosamine 6-phosphate (GlcN6P) to form fructose 6-phosphate (Fru6P) and ammonium ion.</text>
</comment>
<comment type="pathway">
    <text evidence="4">Amino-sugar metabolism; N-acetylneuraminate degradation; D-fructose 6-phosphate from N-acetylneuraminate: step 5/5.</text>
</comment>
<evidence type="ECO:0000313" key="7">
    <source>
        <dbReference type="Proteomes" id="UP000005798"/>
    </source>
</evidence>